<comment type="caution">
    <text evidence="5">The sequence shown here is derived from an EMBL/GenBank/DDBJ whole genome shotgun (WGS) entry which is preliminary data.</text>
</comment>
<dbReference type="InterPro" id="IPR017871">
    <property type="entry name" value="ABC_transporter-like_CS"/>
</dbReference>
<keyword evidence="1" id="KW-0813">Transport</keyword>
<evidence type="ECO:0000256" key="3">
    <source>
        <dbReference type="ARBA" id="ARBA00022840"/>
    </source>
</evidence>
<dbReference type="Proteomes" id="UP000295684">
    <property type="component" value="Unassembled WGS sequence"/>
</dbReference>
<dbReference type="PROSITE" id="PS50893">
    <property type="entry name" value="ABC_TRANSPORTER_2"/>
    <property type="match status" value="1"/>
</dbReference>
<dbReference type="RefSeq" id="WP_229676874.1">
    <property type="nucleotide sequence ID" value="NZ_BMJO01000008.1"/>
</dbReference>
<sequence length="350" mass="39089">MSYSFSLSFSLSALSFIFTSVSDTIISVRNLTKQYQADQAGGIKNISFDIDRGDVVAIIGESGSGKSTLLKSIYGLLKTDQGEILFNNERVKGPDEQLIPGHKQMKMVTQDFSLNIYAKVYDNIASQLSNTDLKTKSEKTLSIMEHLRILPLQNKKIIELSGGEQQRVAIAKAMVADTKVLLLDEPFSQVDALLKNQLRADIKRVAAETGVTVILVSHDPADGLFLADQLLIVRDGELLQTGKPSEIYQQPKHIYTAQILGNAVVLSRGDAEKIGIKTFAASVVFYPEWAEISSNWSSRRFEVKDVYYKGFYDELLLERNGVAVRAIQLNRGEYKKNDHVQLNISRFLEF</sequence>
<dbReference type="GO" id="GO:0005524">
    <property type="term" value="F:ATP binding"/>
    <property type="evidence" value="ECO:0007669"/>
    <property type="project" value="UniProtKB-KW"/>
</dbReference>
<evidence type="ECO:0000256" key="1">
    <source>
        <dbReference type="ARBA" id="ARBA00022448"/>
    </source>
</evidence>
<feature type="domain" description="ABC transporter" evidence="4">
    <location>
        <begin position="26"/>
        <end position="260"/>
    </location>
</feature>
<evidence type="ECO:0000313" key="6">
    <source>
        <dbReference type="Proteomes" id="UP000295684"/>
    </source>
</evidence>
<dbReference type="PANTHER" id="PTHR42781:SF4">
    <property type="entry name" value="SPERMIDINE_PUTRESCINE IMPORT ATP-BINDING PROTEIN POTA"/>
    <property type="match status" value="1"/>
</dbReference>
<dbReference type="InterPro" id="IPR027417">
    <property type="entry name" value="P-loop_NTPase"/>
</dbReference>
<dbReference type="Pfam" id="PF00005">
    <property type="entry name" value="ABC_tran"/>
    <property type="match status" value="1"/>
</dbReference>
<dbReference type="PANTHER" id="PTHR42781">
    <property type="entry name" value="SPERMIDINE/PUTRESCINE IMPORT ATP-BINDING PROTEIN POTA"/>
    <property type="match status" value="1"/>
</dbReference>
<dbReference type="SMART" id="SM00382">
    <property type="entry name" value="AAA"/>
    <property type="match status" value="1"/>
</dbReference>
<dbReference type="GO" id="GO:0016887">
    <property type="term" value="F:ATP hydrolysis activity"/>
    <property type="evidence" value="ECO:0007669"/>
    <property type="project" value="InterPro"/>
</dbReference>
<dbReference type="InterPro" id="IPR003439">
    <property type="entry name" value="ABC_transporter-like_ATP-bd"/>
</dbReference>
<name>A0A4R2HKS0_9SPHI</name>
<proteinExistence type="predicted"/>
<keyword evidence="2" id="KW-0547">Nucleotide-binding</keyword>
<dbReference type="PROSITE" id="PS00211">
    <property type="entry name" value="ABC_TRANSPORTER_1"/>
    <property type="match status" value="1"/>
</dbReference>
<dbReference type="Gene3D" id="3.40.50.300">
    <property type="entry name" value="P-loop containing nucleotide triphosphate hydrolases"/>
    <property type="match status" value="1"/>
</dbReference>
<keyword evidence="3" id="KW-0067">ATP-binding</keyword>
<reference evidence="5 6" key="1">
    <citation type="submission" date="2019-03" db="EMBL/GenBank/DDBJ databases">
        <title>Genomic Encyclopedia of Type Strains, Phase IV (KMG-IV): sequencing the most valuable type-strain genomes for metagenomic binning, comparative biology and taxonomic classification.</title>
        <authorList>
            <person name="Goeker M."/>
        </authorList>
    </citation>
    <scope>NUCLEOTIDE SEQUENCE [LARGE SCALE GENOMIC DNA]</scope>
    <source>
        <strain evidence="5 6">DSM 103236</strain>
    </source>
</reference>
<accession>A0A4R2HKS0</accession>
<dbReference type="SUPFAM" id="SSF52540">
    <property type="entry name" value="P-loop containing nucleoside triphosphate hydrolases"/>
    <property type="match status" value="1"/>
</dbReference>
<dbReference type="InterPro" id="IPR003593">
    <property type="entry name" value="AAA+_ATPase"/>
</dbReference>
<gene>
    <name evidence="5" type="ORF">EV200_10190</name>
</gene>
<dbReference type="AlphaFoldDB" id="A0A4R2HKS0"/>
<dbReference type="EMBL" id="SLWO01000001">
    <property type="protein sequence ID" value="TCO30657.1"/>
    <property type="molecule type" value="Genomic_DNA"/>
</dbReference>
<dbReference type="InterPro" id="IPR050093">
    <property type="entry name" value="ABC_SmlMolc_Importer"/>
</dbReference>
<protein>
    <submittedName>
        <fullName evidence="5">ABC-type Fe3+/spermidine/putrescine transport system ATPase subunit</fullName>
    </submittedName>
</protein>
<organism evidence="5 6">
    <name type="scientific">Pedobacter psychrotolerans</name>
    <dbReference type="NCBI Taxonomy" id="1843235"/>
    <lineage>
        <taxon>Bacteria</taxon>
        <taxon>Pseudomonadati</taxon>
        <taxon>Bacteroidota</taxon>
        <taxon>Sphingobacteriia</taxon>
        <taxon>Sphingobacteriales</taxon>
        <taxon>Sphingobacteriaceae</taxon>
        <taxon>Pedobacter</taxon>
    </lineage>
</organism>
<evidence type="ECO:0000313" key="5">
    <source>
        <dbReference type="EMBL" id="TCO30657.1"/>
    </source>
</evidence>
<evidence type="ECO:0000256" key="2">
    <source>
        <dbReference type="ARBA" id="ARBA00022741"/>
    </source>
</evidence>
<evidence type="ECO:0000259" key="4">
    <source>
        <dbReference type="PROSITE" id="PS50893"/>
    </source>
</evidence>